<evidence type="ECO:0000313" key="1">
    <source>
        <dbReference type="EMBL" id="CAI9304499.1"/>
    </source>
</evidence>
<protein>
    <submittedName>
        <fullName evidence="1">Uncharacterized protein</fullName>
    </submittedName>
</protein>
<reference evidence="1" key="1">
    <citation type="submission" date="2023-04" db="EMBL/GenBank/DDBJ databases">
        <authorList>
            <person name="Vijverberg K."/>
            <person name="Xiong W."/>
            <person name="Schranz E."/>
        </authorList>
    </citation>
    <scope>NUCLEOTIDE SEQUENCE</scope>
</reference>
<dbReference type="AlphaFoldDB" id="A0AA36A4J5"/>
<dbReference type="Proteomes" id="UP001177003">
    <property type="component" value="Chromosome 9"/>
</dbReference>
<name>A0AA36A4J5_LACSI</name>
<gene>
    <name evidence="1" type="ORF">LSALG_LOCUS42871</name>
</gene>
<dbReference type="EMBL" id="OX465085">
    <property type="protein sequence ID" value="CAI9304499.1"/>
    <property type="molecule type" value="Genomic_DNA"/>
</dbReference>
<keyword evidence="2" id="KW-1185">Reference proteome</keyword>
<organism evidence="1 2">
    <name type="scientific">Lactuca saligna</name>
    <name type="common">Willowleaf lettuce</name>
    <dbReference type="NCBI Taxonomy" id="75948"/>
    <lineage>
        <taxon>Eukaryota</taxon>
        <taxon>Viridiplantae</taxon>
        <taxon>Streptophyta</taxon>
        <taxon>Embryophyta</taxon>
        <taxon>Tracheophyta</taxon>
        <taxon>Spermatophyta</taxon>
        <taxon>Magnoliopsida</taxon>
        <taxon>eudicotyledons</taxon>
        <taxon>Gunneridae</taxon>
        <taxon>Pentapetalae</taxon>
        <taxon>asterids</taxon>
        <taxon>campanulids</taxon>
        <taxon>Asterales</taxon>
        <taxon>Asteraceae</taxon>
        <taxon>Cichorioideae</taxon>
        <taxon>Cichorieae</taxon>
        <taxon>Lactucinae</taxon>
        <taxon>Lactuca</taxon>
    </lineage>
</organism>
<sequence length="158" mass="16779">MCKTVFVAKLLGGIDDVLGNKFYVPGQKERVVVHSSSMTPPFSFTGLLSIALGSGSVFGGALGSPGGQSIARVAGDVLYVAAQASALMVAAADRVFRASVNEIQLKTFQGSMESIREELHDSEAEPRVLSEHNCIVDCEKAALEDHVATLEGRIERLE</sequence>
<accession>A0AA36A4J5</accession>
<evidence type="ECO:0000313" key="2">
    <source>
        <dbReference type="Proteomes" id="UP001177003"/>
    </source>
</evidence>
<proteinExistence type="predicted"/>